<evidence type="ECO:0000313" key="3">
    <source>
        <dbReference type="Proteomes" id="UP000198508"/>
    </source>
</evidence>
<dbReference type="InterPro" id="IPR021215">
    <property type="entry name" value="DUF2752"/>
</dbReference>
<dbReference type="EMBL" id="FOIM01000066">
    <property type="protein sequence ID" value="SEU21980.1"/>
    <property type="molecule type" value="Genomic_DNA"/>
</dbReference>
<feature type="transmembrane region" description="Helical" evidence="1">
    <location>
        <begin position="102"/>
        <end position="124"/>
    </location>
</feature>
<evidence type="ECO:0000256" key="1">
    <source>
        <dbReference type="SAM" id="Phobius"/>
    </source>
</evidence>
<protein>
    <submittedName>
        <fullName evidence="2">Uncharacterized protein</fullName>
    </submittedName>
</protein>
<dbReference type="GeneID" id="93277804"/>
<evidence type="ECO:0000313" key="2">
    <source>
        <dbReference type="EMBL" id="SEU21980.1"/>
    </source>
</evidence>
<accession>A0A1I0KE63</accession>
<keyword evidence="3" id="KW-1185">Reference proteome</keyword>
<feature type="transmembrane region" description="Helical" evidence="1">
    <location>
        <begin position="33"/>
        <end position="55"/>
    </location>
</feature>
<keyword evidence="1" id="KW-0812">Transmembrane</keyword>
<reference evidence="3" key="1">
    <citation type="submission" date="2016-10" db="EMBL/GenBank/DDBJ databases">
        <authorList>
            <person name="Varghese N."/>
            <person name="Submissions S."/>
        </authorList>
    </citation>
    <scope>NUCLEOTIDE SEQUENCE [LARGE SCALE GENOMIC DNA]</scope>
    <source>
        <strain evidence="3">NLAE-zl-G277</strain>
    </source>
</reference>
<name>A0A1I0KE63_9FIRM</name>
<dbReference type="Proteomes" id="UP000198508">
    <property type="component" value="Unassembled WGS sequence"/>
</dbReference>
<keyword evidence="1" id="KW-1133">Transmembrane helix</keyword>
<dbReference type="STRING" id="460384.SAMN05216313_1661"/>
<dbReference type="Pfam" id="PF10825">
    <property type="entry name" value="DUF2752"/>
    <property type="match status" value="1"/>
</dbReference>
<gene>
    <name evidence="2" type="ORF">SAMN05216313_1661</name>
</gene>
<sequence length="162" mass="18920">MKQKHSRFKNCFYRTAKWAEPSVLPFPEKTQKAFYAAALIFTGCCAIGLLFFHVMGYTAETFLPGCYLYRLTGYYCPGCGGTRAIRALMHGHVLSGLRMHPFVVYTVFMMFLFLSTYTLHYVFPERSFPRLRLRPLYFYAAIALILINWILKNILIYLGYWS</sequence>
<feature type="transmembrane region" description="Helical" evidence="1">
    <location>
        <begin position="136"/>
        <end position="160"/>
    </location>
</feature>
<proteinExistence type="predicted"/>
<organism evidence="2 3">
    <name type="scientific">Enterocloster lavalensis</name>
    <dbReference type="NCBI Taxonomy" id="460384"/>
    <lineage>
        <taxon>Bacteria</taxon>
        <taxon>Bacillati</taxon>
        <taxon>Bacillota</taxon>
        <taxon>Clostridia</taxon>
        <taxon>Lachnospirales</taxon>
        <taxon>Lachnospiraceae</taxon>
        <taxon>Enterocloster</taxon>
    </lineage>
</organism>
<keyword evidence="1" id="KW-0472">Membrane</keyword>
<dbReference type="AlphaFoldDB" id="A0A1I0KE63"/>
<dbReference type="RefSeq" id="WP_092371941.1">
    <property type="nucleotide sequence ID" value="NZ_CAKXUV010000059.1"/>
</dbReference>